<dbReference type="EMBL" id="CP080095">
    <property type="protein sequence ID" value="QYD70132.1"/>
    <property type="molecule type" value="Genomic_DNA"/>
</dbReference>
<accession>A0ABX8UP99</accession>
<dbReference type="RefSeq" id="WP_219799459.1">
    <property type="nucleotide sequence ID" value="NZ_CP080095.1"/>
</dbReference>
<proteinExistence type="predicted"/>
<reference evidence="1 2" key="1">
    <citation type="submission" date="2021-07" db="EMBL/GenBank/DDBJ databases">
        <title>Paraburkholderia edwinii protects Aspergillus sp. from phenazines by acting as a toxin sponge.</title>
        <authorList>
            <person name="Dahlstrom K.M."/>
            <person name="Newman D.K."/>
        </authorList>
    </citation>
    <scope>NUCLEOTIDE SEQUENCE [LARGE SCALE GENOMIC DNA]</scope>
    <source>
        <strain evidence="1 2">Pe01</strain>
    </source>
</reference>
<sequence>MSNQFKAGDRVIANETSKGNQITQGREYTVEAVSRDKGNAEYNLLRIIGDNGETVEVYQYRFAPVSPVVYSTVVPNLGEQLKAAGQAKALKRAGSAWLSDALAALKVFVTEQYSVGETDITIDQFRRLERTYEPANPNAWGALPRAAIKAGYIKSTTRTEKAIRPQAQCRVVRVWDINPEAL</sequence>
<name>A0ABX8UP99_9BURK</name>
<organism evidence="1 2">
    <name type="scientific">Paraburkholderia edwinii</name>
    <dbReference type="NCBI Taxonomy" id="2861782"/>
    <lineage>
        <taxon>Bacteria</taxon>
        <taxon>Pseudomonadati</taxon>
        <taxon>Pseudomonadota</taxon>
        <taxon>Betaproteobacteria</taxon>
        <taxon>Burkholderiales</taxon>
        <taxon>Burkholderiaceae</taxon>
        <taxon>Paraburkholderia</taxon>
    </lineage>
</organism>
<gene>
    <name evidence="1" type="ORF">KZJ38_07430</name>
</gene>
<evidence type="ECO:0000313" key="1">
    <source>
        <dbReference type="EMBL" id="QYD70132.1"/>
    </source>
</evidence>
<keyword evidence="2" id="KW-1185">Reference proteome</keyword>
<evidence type="ECO:0000313" key="2">
    <source>
        <dbReference type="Proteomes" id="UP000826462"/>
    </source>
</evidence>
<protein>
    <submittedName>
        <fullName evidence="1">Uncharacterized protein</fullName>
    </submittedName>
</protein>
<dbReference type="Proteomes" id="UP000826462">
    <property type="component" value="Chromosome 1"/>
</dbReference>